<comment type="similarity">
    <text evidence="1">Belongs to the type-I restriction system S methylase family.</text>
</comment>
<keyword evidence="2" id="KW-0680">Restriction system</keyword>
<evidence type="ECO:0000259" key="4">
    <source>
        <dbReference type="Pfam" id="PF01420"/>
    </source>
</evidence>
<name>A0A1I4MT36_9PROT</name>
<dbReference type="Gene3D" id="1.10.287.1120">
    <property type="entry name" value="Bipartite methylase S protein"/>
    <property type="match status" value="1"/>
</dbReference>
<dbReference type="GO" id="GO:0009307">
    <property type="term" value="P:DNA restriction-modification system"/>
    <property type="evidence" value="ECO:0007669"/>
    <property type="project" value="UniProtKB-KW"/>
</dbReference>
<organism evidence="5 6">
    <name type="scientific">Nitrosomonas nitrosa</name>
    <dbReference type="NCBI Taxonomy" id="52442"/>
    <lineage>
        <taxon>Bacteria</taxon>
        <taxon>Pseudomonadati</taxon>
        <taxon>Pseudomonadota</taxon>
        <taxon>Betaproteobacteria</taxon>
        <taxon>Nitrosomonadales</taxon>
        <taxon>Nitrosomonadaceae</taxon>
        <taxon>Nitrosomonas</taxon>
    </lineage>
</organism>
<dbReference type="EMBL" id="FOUF01000005">
    <property type="protein sequence ID" value="SFM06471.1"/>
    <property type="molecule type" value="Genomic_DNA"/>
</dbReference>
<evidence type="ECO:0000313" key="5">
    <source>
        <dbReference type="EMBL" id="SFM06471.1"/>
    </source>
</evidence>
<dbReference type="PANTHER" id="PTHR30408:SF13">
    <property type="entry name" value="TYPE I RESTRICTION ENZYME HINDI SPECIFICITY SUBUNIT"/>
    <property type="match status" value="1"/>
</dbReference>
<evidence type="ECO:0000256" key="1">
    <source>
        <dbReference type="ARBA" id="ARBA00010923"/>
    </source>
</evidence>
<sequence>MAGEWRTVRLGEITDWASGGTPPKDDAKYWGGAIPWISASSMYGNRYSDSELKLTETGLARGSRLAEVGTVLLLVRGSILHQRVPVGIATRPMAFNQDVKAIKAKEGLSPWFLLYWFLGKERNLLELVDFTGIGAGKFDTKQLQELPVNLPTLSEQEQIVAVVKALDDKIELNRRMNETLEAIARAMFKSWFIDFDPVRAKASGEPPESICRRLRLTPDLLALFPDRFVDSELGEIPEGWEVKPFSETVQIIGGGTPKTSVSEYWGGDIPWFSVVDAPAESDVFVIDTEKKITQTGLDDSSARILSAGTTIISARGTVGKVALVGVPMAMNQSCYGLRGLDGGSFFTYYATRELVSTLKQHSHGAVFDTITRNTFAGVSVVTFQPVVTAFETVVTPLMEKIKANSVQGRTLAELRDTLLPKLLSGELRVPVRSAS</sequence>
<dbReference type="AlphaFoldDB" id="A0A1I4MT36"/>
<proteinExistence type="inferred from homology"/>
<dbReference type="GO" id="GO:0003677">
    <property type="term" value="F:DNA binding"/>
    <property type="evidence" value="ECO:0007669"/>
    <property type="project" value="UniProtKB-KW"/>
</dbReference>
<feature type="domain" description="Type I restriction modification DNA specificity" evidence="4">
    <location>
        <begin position="237"/>
        <end position="375"/>
    </location>
</feature>
<dbReference type="InterPro" id="IPR044946">
    <property type="entry name" value="Restrct_endonuc_typeI_TRD_sf"/>
</dbReference>
<evidence type="ECO:0000256" key="2">
    <source>
        <dbReference type="ARBA" id="ARBA00022747"/>
    </source>
</evidence>
<dbReference type="Proteomes" id="UP000199561">
    <property type="component" value="Unassembled WGS sequence"/>
</dbReference>
<evidence type="ECO:0000313" key="6">
    <source>
        <dbReference type="Proteomes" id="UP000199561"/>
    </source>
</evidence>
<dbReference type="Gene3D" id="3.90.220.20">
    <property type="entry name" value="DNA methylase specificity domains"/>
    <property type="match status" value="2"/>
</dbReference>
<dbReference type="InterPro" id="IPR000055">
    <property type="entry name" value="Restrct_endonuc_typeI_TRD"/>
</dbReference>
<dbReference type="CDD" id="cd17243">
    <property type="entry name" value="RMtype1_S_AchA6I-TRD2-CR2_like"/>
    <property type="match status" value="1"/>
</dbReference>
<dbReference type="PANTHER" id="PTHR30408">
    <property type="entry name" value="TYPE-1 RESTRICTION ENZYME ECOKI SPECIFICITY PROTEIN"/>
    <property type="match status" value="1"/>
</dbReference>
<protein>
    <submittedName>
        <fullName evidence="5">Type I restriction enzyme, S subunit</fullName>
    </submittedName>
</protein>
<dbReference type="InterPro" id="IPR052021">
    <property type="entry name" value="Type-I_RS_S_subunit"/>
</dbReference>
<dbReference type="CDD" id="cd17249">
    <property type="entry name" value="RMtype1_S_EcoR124I-TRD2-CR2_like"/>
    <property type="match status" value="1"/>
</dbReference>
<feature type="domain" description="Type I restriction modification DNA specificity" evidence="4">
    <location>
        <begin position="4"/>
        <end position="181"/>
    </location>
</feature>
<evidence type="ECO:0000256" key="3">
    <source>
        <dbReference type="ARBA" id="ARBA00023125"/>
    </source>
</evidence>
<keyword evidence="3" id="KW-0238">DNA-binding</keyword>
<gene>
    <name evidence="5" type="ORF">SAMN05421880_10585</name>
</gene>
<dbReference type="STRING" id="52442.SAMN05421880_10585"/>
<keyword evidence="6" id="KW-1185">Reference proteome</keyword>
<dbReference type="SUPFAM" id="SSF116734">
    <property type="entry name" value="DNA methylase specificity domain"/>
    <property type="match status" value="2"/>
</dbReference>
<reference evidence="5 6" key="1">
    <citation type="submission" date="2016-10" db="EMBL/GenBank/DDBJ databases">
        <authorList>
            <person name="de Groot N.N."/>
        </authorList>
    </citation>
    <scope>NUCLEOTIDE SEQUENCE [LARGE SCALE GENOMIC DNA]</scope>
    <source>
        <strain evidence="5 6">Nm146</strain>
    </source>
</reference>
<dbReference type="Pfam" id="PF01420">
    <property type="entry name" value="Methylase_S"/>
    <property type="match status" value="2"/>
</dbReference>
<accession>A0A1I4MT36</accession>